<keyword evidence="2" id="KW-1185">Reference proteome</keyword>
<dbReference type="Proteomes" id="UP001234585">
    <property type="component" value="Chromosome"/>
</dbReference>
<dbReference type="InterPro" id="IPR011738">
    <property type="entry name" value="Phage_CHP"/>
</dbReference>
<dbReference type="InterPro" id="IPR006450">
    <property type="entry name" value="Phage_HK97_gp6-like"/>
</dbReference>
<name>A0AA50H4B5_9HYPH</name>
<evidence type="ECO:0000313" key="1">
    <source>
        <dbReference type="EMBL" id="WLR96018.1"/>
    </source>
</evidence>
<dbReference type="RefSeq" id="WP_306036502.1">
    <property type="nucleotide sequence ID" value="NZ_CP132302.1"/>
</dbReference>
<dbReference type="CDD" id="cd08054">
    <property type="entry name" value="gp6"/>
    <property type="match status" value="1"/>
</dbReference>
<dbReference type="Pfam" id="PF05135">
    <property type="entry name" value="Phage_connect_1"/>
    <property type="match status" value="1"/>
</dbReference>
<protein>
    <submittedName>
        <fullName evidence="1">Head-tail connector protein</fullName>
    </submittedName>
</protein>
<dbReference type="InterPro" id="IPR021146">
    <property type="entry name" value="Phage_gp6-like_head-tail"/>
</dbReference>
<sequence length="189" mass="20482">MTITELLPPAAEPITLAEAKAHLRLETGDEDALLAALIRAARDHLESETGLCLITRTLRLYLDDWPDGQVIQIARGPVQTVETVTVYDELGDPVEVALAGAVLDGTARPARLVLPDRPETRRALNGIEIDFTAGFGESGADVPDTLKRALLLHVAAMFELRGVVSLDDQPGAVPQGYDRLVAPHRLRRL</sequence>
<accession>A0AA50H4B5</accession>
<dbReference type="NCBIfam" id="TIGR02215">
    <property type="entry name" value="phage_chp_gp8"/>
    <property type="match status" value="1"/>
</dbReference>
<gene>
    <name evidence="1" type="ORF">Q9313_09685</name>
</gene>
<proteinExistence type="predicted"/>
<dbReference type="Gene3D" id="1.10.3230.30">
    <property type="entry name" value="Phage gp6-like head-tail connector protein"/>
    <property type="match status" value="1"/>
</dbReference>
<dbReference type="EMBL" id="CP132302">
    <property type="protein sequence ID" value="WLR96018.1"/>
    <property type="molecule type" value="Genomic_DNA"/>
</dbReference>
<dbReference type="NCBIfam" id="TIGR01560">
    <property type="entry name" value="put_DNA_pack"/>
    <property type="match status" value="1"/>
</dbReference>
<evidence type="ECO:0000313" key="2">
    <source>
        <dbReference type="Proteomes" id="UP001234585"/>
    </source>
</evidence>
<dbReference type="AlphaFoldDB" id="A0AA50H4B5"/>
<organism evidence="1 2">
    <name type="scientific">Shinella sumterensis</name>
    <dbReference type="NCBI Taxonomy" id="1967501"/>
    <lineage>
        <taxon>Bacteria</taxon>
        <taxon>Pseudomonadati</taxon>
        <taxon>Pseudomonadota</taxon>
        <taxon>Alphaproteobacteria</taxon>
        <taxon>Hyphomicrobiales</taxon>
        <taxon>Rhizobiaceae</taxon>
        <taxon>Shinella</taxon>
    </lineage>
</organism>
<reference evidence="1 2" key="1">
    <citation type="submission" date="2023-08" db="EMBL/GenBank/DDBJ databases">
        <title>Pathogen: clinical or host-associated sample.</title>
        <authorList>
            <person name="Hergert J."/>
            <person name="Casey R."/>
            <person name="Wagner J."/>
            <person name="Young E.L."/>
            <person name="Oakeson K.F."/>
        </authorList>
    </citation>
    <scope>NUCLEOTIDE SEQUENCE [LARGE SCALE GENOMIC DNA]</scope>
    <source>
        <strain evidence="1 2">1760953</strain>
    </source>
</reference>